<keyword evidence="1" id="KW-0472">Membrane</keyword>
<feature type="transmembrane region" description="Helical" evidence="1">
    <location>
        <begin position="62"/>
        <end position="79"/>
    </location>
</feature>
<dbReference type="RefSeq" id="WP_188783832.1">
    <property type="nucleotide sequence ID" value="NZ_BMNI01000004.1"/>
</dbReference>
<keyword evidence="1" id="KW-1133">Transmembrane helix</keyword>
<dbReference type="EMBL" id="BMNI01000004">
    <property type="protein sequence ID" value="GGO89636.1"/>
    <property type="molecule type" value="Genomic_DNA"/>
</dbReference>
<gene>
    <name evidence="2" type="ORF">GCM10011584_19570</name>
</gene>
<proteinExistence type="predicted"/>
<evidence type="ECO:0000313" key="3">
    <source>
        <dbReference type="Proteomes" id="UP000655410"/>
    </source>
</evidence>
<dbReference type="InterPro" id="IPR032531">
    <property type="entry name" value="DUF4956"/>
</dbReference>
<evidence type="ECO:0000256" key="1">
    <source>
        <dbReference type="SAM" id="Phobius"/>
    </source>
</evidence>
<dbReference type="Pfam" id="PF16316">
    <property type="entry name" value="DUF4956"/>
    <property type="match status" value="1"/>
</dbReference>
<sequence>MDLSHVLPLGVRLGVDVLCLLVTAGLLYRRRVSAPEMPLVFAALNLGLFSTVVVIAGQDIPAGVGFGLFGLLSLVRLRSEAFTLQDMAYTFVALVLGLVNGLLAAPLSVVLVVDVLLVAVLAVADESRTRPHTRVMRVTLDRAYLDGSLIRDDAAHQLPAGIIDLVVEDVDHVRDTTRVSVRYRLDPGDPWTPEDIDRPGKSVDHA</sequence>
<feature type="transmembrane region" description="Helical" evidence="1">
    <location>
        <begin position="39"/>
        <end position="56"/>
    </location>
</feature>
<protein>
    <submittedName>
        <fullName evidence="2">DUF4956 domain-containing protein</fullName>
    </submittedName>
</protein>
<name>A0ABQ2NB68_9ACTN</name>
<feature type="transmembrane region" description="Helical" evidence="1">
    <location>
        <begin position="6"/>
        <end position="27"/>
    </location>
</feature>
<keyword evidence="1" id="KW-0812">Transmembrane</keyword>
<feature type="transmembrane region" description="Helical" evidence="1">
    <location>
        <begin position="91"/>
        <end position="124"/>
    </location>
</feature>
<accession>A0ABQ2NB68</accession>
<comment type="caution">
    <text evidence="2">The sequence shown here is derived from an EMBL/GenBank/DDBJ whole genome shotgun (WGS) entry which is preliminary data.</text>
</comment>
<reference evidence="3" key="1">
    <citation type="journal article" date="2019" name="Int. J. Syst. Evol. Microbiol.">
        <title>The Global Catalogue of Microorganisms (GCM) 10K type strain sequencing project: providing services to taxonomists for standard genome sequencing and annotation.</title>
        <authorList>
            <consortium name="The Broad Institute Genomics Platform"/>
            <consortium name="The Broad Institute Genome Sequencing Center for Infectious Disease"/>
            <person name="Wu L."/>
            <person name="Ma J."/>
        </authorList>
    </citation>
    <scope>NUCLEOTIDE SEQUENCE [LARGE SCALE GENOMIC DNA]</scope>
    <source>
        <strain evidence="3">CGMCC 4.7371</strain>
    </source>
</reference>
<organism evidence="2 3">
    <name type="scientific">Nocardioides phosphati</name>
    <dbReference type="NCBI Taxonomy" id="1867775"/>
    <lineage>
        <taxon>Bacteria</taxon>
        <taxon>Bacillati</taxon>
        <taxon>Actinomycetota</taxon>
        <taxon>Actinomycetes</taxon>
        <taxon>Propionibacteriales</taxon>
        <taxon>Nocardioidaceae</taxon>
        <taxon>Nocardioides</taxon>
    </lineage>
</organism>
<dbReference type="Proteomes" id="UP000655410">
    <property type="component" value="Unassembled WGS sequence"/>
</dbReference>
<evidence type="ECO:0000313" key="2">
    <source>
        <dbReference type="EMBL" id="GGO89636.1"/>
    </source>
</evidence>
<keyword evidence="3" id="KW-1185">Reference proteome</keyword>